<dbReference type="OrthoDB" id="3255221at2759"/>
<keyword evidence="2" id="KW-1185">Reference proteome</keyword>
<dbReference type="Proteomes" id="UP000054166">
    <property type="component" value="Unassembled WGS sequence"/>
</dbReference>
<protein>
    <recommendedName>
        <fullName evidence="3">Fungal-type protein kinase domain-containing protein</fullName>
    </recommendedName>
</protein>
<accession>A0A0C3BP24</accession>
<dbReference type="HOGENOM" id="CLU_085786_2_0_1"/>
<evidence type="ECO:0000313" key="1">
    <source>
        <dbReference type="EMBL" id="KIM88223.1"/>
    </source>
</evidence>
<evidence type="ECO:0000313" key="2">
    <source>
        <dbReference type="Proteomes" id="UP000054166"/>
    </source>
</evidence>
<evidence type="ECO:0008006" key="3">
    <source>
        <dbReference type="Google" id="ProtNLM"/>
    </source>
</evidence>
<reference evidence="1 2" key="1">
    <citation type="submission" date="2014-04" db="EMBL/GenBank/DDBJ databases">
        <authorList>
            <consortium name="DOE Joint Genome Institute"/>
            <person name="Kuo A."/>
            <person name="Tarkka M."/>
            <person name="Buscot F."/>
            <person name="Kohler A."/>
            <person name="Nagy L.G."/>
            <person name="Floudas D."/>
            <person name="Copeland A."/>
            <person name="Barry K.W."/>
            <person name="Cichocki N."/>
            <person name="Veneault-Fourrey C."/>
            <person name="LaButti K."/>
            <person name="Lindquist E.A."/>
            <person name="Lipzen A."/>
            <person name="Lundell T."/>
            <person name="Morin E."/>
            <person name="Murat C."/>
            <person name="Sun H."/>
            <person name="Tunlid A."/>
            <person name="Henrissat B."/>
            <person name="Grigoriev I.V."/>
            <person name="Hibbett D.S."/>
            <person name="Martin F."/>
            <person name="Nordberg H.P."/>
            <person name="Cantor M.N."/>
            <person name="Hua S.X."/>
        </authorList>
    </citation>
    <scope>NUCLEOTIDE SEQUENCE [LARGE SCALE GENOMIC DNA]</scope>
    <source>
        <strain evidence="1 2">F 1598</strain>
    </source>
</reference>
<dbReference type="AlphaFoldDB" id="A0A0C3BP24"/>
<name>A0A0C3BP24_PILCF</name>
<reference evidence="2" key="2">
    <citation type="submission" date="2015-01" db="EMBL/GenBank/DDBJ databases">
        <title>Evolutionary Origins and Diversification of the Mycorrhizal Mutualists.</title>
        <authorList>
            <consortium name="DOE Joint Genome Institute"/>
            <consortium name="Mycorrhizal Genomics Consortium"/>
            <person name="Kohler A."/>
            <person name="Kuo A."/>
            <person name="Nagy L.G."/>
            <person name="Floudas D."/>
            <person name="Copeland A."/>
            <person name="Barry K.W."/>
            <person name="Cichocki N."/>
            <person name="Veneault-Fourrey C."/>
            <person name="LaButti K."/>
            <person name="Lindquist E.A."/>
            <person name="Lipzen A."/>
            <person name="Lundell T."/>
            <person name="Morin E."/>
            <person name="Murat C."/>
            <person name="Riley R."/>
            <person name="Ohm R."/>
            <person name="Sun H."/>
            <person name="Tunlid A."/>
            <person name="Henrissat B."/>
            <person name="Grigoriev I.V."/>
            <person name="Hibbett D.S."/>
            <person name="Martin F."/>
        </authorList>
    </citation>
    <scope>NUCLEOTIDE SEQUENCE [LARGE SCALE GENOMIC DNA]</scope>
    <source>
        <strain evidence="2">F 1598</strain>
    </source>
</reference>
<dbReference type="InParanoid" id="A0A0C3BP24"/>
<proteinExistence type="predicted"/>
<sequence>MPFSTDASWPQGLLNIFNVSRNQNAALESRYYGPYDRLFNYAVVEGSFTFFLALQTAPDETSARDAVDFVVVMVVLNQERKPILIAEIKDDRWAIEPDKRQKADTQMRQWYDQMLPNCPIPHLYGLSLLGTSLRVYCGDKVTGEVIPHFVGRPNADRILPLDFLGGQWDLDILSPDGLKKMQEIVAYIKAEAANAVGQWGLIGTTPFIQ</sequence>
<gene>
    <name evidence="1" type="ORF">PILCRDRAFT_62822</name>
</gene>
<organism evidence="1 2">
    <name type="scientific">Piloderma croceum (strain F 1598)</name>
    <dbReference type="NCBI Taxonomy" id="765440"/>
    <lineage>
        <taxon>Eukaryota</taxon>
        <taxon>Fungi</taxon>
        <taxon>Dikarya</taxon>
        <taxon>Basidiomycota</taxon>
        <taxon>Agaricomycotina</taxon>
        <taxon>Agaricomycetes</taxon>
        <taxon>Agaricomycetidae</taxon>
        <taxon>Atheliales</taxon>
        <taxon>Atheliaceae</taxon>
        <taxon>Piloderma</taxon>
    </lineage>
</organism>
<dbReference type="EMBL" id="KN832977">
    <property type="protein sequence ID" value="KIM88223.1"/>
    <property type="molecule type" value="Genomic_DNA"/>
</dbReference>